<proteinExistence type="predicted"/>
<dbReference type="Pfam" id="PF08889">
    <property type="entry name" value="WbqC"/>
    <property type="match status" value="1"/>
</dbReference>
<evidence type="ECO:0000313" key="1">
    <source>
        <dbReference type="EMBL" id="SEA11871.1"/>
    </source>
</evidence>
<accession>A0A1H3YL04</accession>
<keyword evidence="2" id="KW-1185">Reference proteome</keyword>
<gene>
    <name evidence="1" type="ORF">SAMN05421540_103173</name>
</gene>
<sequence length="212" mass="25407">MTRKIFHPSYFGPIDQYVSLHEEDEIILEKLDNYQKQTYRTRQYIYGANGSLLLNIPIKHRKDVHKRQHYKDVKIENDFKWQQLHWRSIETAYRTSPFFEFYEDDFIGLYEKSADYLYDFNVKCTETVLDALGLSIDFKMTDEFIRSYEGNDQIIDERRFAVSKRKPFYKLKKYNQVFQDKYGHIENLTILDLLFNLGPSAQSYLSEVAAGQ</sequence>
<dbReference type="STRING" id="908615.SAMN05421540_103173"/>
<organism evidence="1 2">
    <name type="scientific">Psychroflexus halocasei</name>
    <dbReference type="NCBI Taxonomy" id="908615"/>
    <lineage>
        <taxon>Bacteria</taxon>
        <taxon>Pseudomonadati</taxon>
        <taxon>Bacteroidota</taxon>
        <taxon>Flavobacteriia</taxon>
        <taxon>Flavobacteriales</taxon>
        <taxon>Flavobacteriaceae</taxon>
        <taxon>Psychroflexus</taxon>
    </lineage>
</organism>
<protein>
    <submittedName>
        <fullName evidence="1">WbqC-like protein family protein</fullName>
    </submittedName>
</protein>
<dbReference type="Proteomes" id="UP000198820">
    <property type="component" value="Unassembled WGS sequence"/>
</dbReference>
<dbReference type="InterPro" id="IPR014985">
    <property type="entry name" value="WbqC"/>
</dbReference>
<reference evidence="1 2" key="1">
    <citation type="submission" date="2016-10" db="EMBL/GenBank/DDBJ databases">
        <authorList>
            <person name="de Groot N.N."/>
        </authorList>
    </citation>
    <scope>NUCLEOTIDE SEQUENCE [LARGE SCALE GENOMIC DNA]</scope>
    <source>
        <strain evidence="1 2">DSM 23581</strain>
    </source>
</reference>
<evidence type="ECO:0000313" key="2">
    <source>
        <dbReference type="Proteomes" id="UP000198820"/>
    </source>
</evidence>
<name>A0A1H3YL04_9FLAO</name>
<dbReference type="AlphaFoldDB" id="A0A1H3YL04"/>
<dbReference type="EMBL" id="FNQF01000003">
    <property type="protein sequence ID" value="SEA11871.1"/>
    <property type="molecule type" value="Genomic_DNA"/>
</dbReference>
<dbReference type="RefSeq" id="WP_317041006.1">
    <property type="nucleotide sequence ID" value="NZ_FNQF01000003.1"/>
</dbReference>